<evidence type="ECO:0000256" key="4">
    <source>
        <dbReference type="ARBA" id="ARBA00023163"/>
    </source>
</evidence>
<proteinExistence type="predicted"/>
<dbReference type="Pfam" id="PF00170">
    <property type="entry name" value="bZIP_1"/>
    <property type="match status" value="1"/>
</dbReference>
<feature type="coiled-coil region" evidence="6">
    <location>
        <begin position="52"/>
        <end position="114"/>
    </location>
</feature>
<dbReference type="EMBL" id="JACEIK010000914">
    <property type="protein sequence ID" value="MCD7463793.1"/>
    <property type="molecule type" value="Genomic_DNA"/>
</dbReference>
<name>A0ABS8SY40_DATST</name>
<dbReference type="Proteomes" id="UP000823775">
    <property type="component" value="Unassembled WGS sequence"/>
</dbReference>
<evidence type="ECO:0000256" key="3">
    <source>
        <dbReference type="ARBA" id="ARBA00023125"/>
    </source>
</evidence>
<feature type="domain" description="BZIP" evidence="7">
    <location>
        <begin position="27"/>
        <end position="90"/>
    </location>
</feature>
<accession>A0ABS8SY40</accession>
<dbReference type="PANTHER" id="PTHR45764">
    <property type="entry name" value="BZIP TRANSCRIPTION FACTOR 44"/>
    <property type="match status" value="1"/>
</dbReference>
<evidence type="ECO:0000256" key="1">
    <source>
        <dbReference type="ARBA" id="ARBA00004123"/>
    </source>
</evidence>
<dbReference type="PROSITE" id="PS50217">
    <property type="entry name" value="BZIP"/>
    <property type="match status" value="1"/>
</dbReference>
<evidence type="ECO:0000256" key="2">
    <source>
        <dbReference type="ARBA" id="ARBA00023015"/>
    </source>
</evidence>
<evidence type="ECO:0000259" key="7">
    <source>
        <dbReference type="PROSITE" id="PS50217"/>
    </source>
</evidence>
<evidence type="ECO:0000256" key="6">
    <source>
        <dbReference type="SAM" id="Coils"/>
    </source>
</evidence>
<organism evidence="8 9">
    <name type="scientific">Datura stramonium</name>
    <name type="common">Jimsonweed</name>
    <name type="synonym">Common thornapple</name>
    <dbReference type="NCBI Taxonomy" id="4076"/>
    <lineage>
        <taxon>Eukaryota</taxon>
        <taxon>Viridiplantae</taxon>
        <taxon>Streptophyta</taxon>
        <taxon>Embryophyta</taxon>
        <taxon>Tracheophyta</taxon>
        <taxon>Spermatophyta</taxon>
        <taxon>Magnoliopsida</taxon>
        <taxon>eudicotyledons</taxon>
        <taxon>Gunneridae</taxon>
        <taxon>Pentapetalae</taxon>
        <taxon>asterids</taxon>
        <taxon>lamiids</taxon>
        <taxon>Solanales</taxon>
        <taxon>Solanaceae</taxon>
        <taxon>Solanoideae</taxon>
        <taxon>Datureae</taxon>
        <taxon>Datura</taxon>
    </lineage>
</organism>
<keyword evidence="9" id="KW-1185">Reference proteome</keyword>
<protein>
    <recommendedName>
        <fullName evidence="7">BZIP domain-containing protein</fullName>
    </recommendedName>
</protein>
<comment type="subcellular location">
    <subcellularLocation>
        <location evidence="1">Nucleus</location>
    </subcellularLocation>
</comment>
<keyword evidence="5" id="KW-0539">Nucleus</keyword>
<dbReference type="Gene3D" id="1.20.5.170">
    <property type="match status" value="1"/>
</dbReference>
<evidence type="ECO:0000313" key="8">
    <source>
        <dbReference type="EMBL" id="MCD7463793.1"/>
    </source>
</evidence>
<evidence type="ECO:0000313" key="9">
    <source>
        <dbReference type="Proteomes" id="UP000823775"/>
    </source>
</evidence>
<dbReference type="InterPro" id="IPR046347">
    <property type="entry name" value="bZIP_sf"/>
</dbReference>
<keyword evidence="2" id="KW-0805">Transcription regulation</keyword>
<keyword evidence="6" id="KW-0175">Coiled coil</keyword>
<dbReference type="InterPro" id="IPR045314">
    <property type="entry name" value="bZIP_plant_GBF1"/>
</dbReference>
<keyword evidence="3" id="KW-0238">DNA-binding</keyword>
<dbReference type="SMART" id="SM00338">
    <property type="entry name" value="BRLZ"/>
    <property type="match status" value="1"/>
</dbReference>
<keyword evidence="4" id="KW-0804">Transcription</keyword>
<gene>
    <name evidence="8" type="ORF">HAX54_051390</name>
</gene>
<comment type="caution">
    <text evidence="8">The sequence shown here is derived from an EMBL/GenBank/DDBJ whole genome shotgun (WGS) entry which is preliminary data.</text>
</comment>
<reference evidence="8 9" key="1">
    <citation type="journal article" date="2021" name="BMC Genomics">
        <title>Datura genome reveals duplications of psychoactive alkaloid biosynthetic genes and high mutation rate following tissue culture.</title>
        <authorList>
            <person name="Rajewski A."/>
            <person name="Carter-House D."/>
            <person name="Stajich J."/>
            <person name="Litt A."/>
        </authorList>
    </citation>
    <scope>NUCLEOTIDE SEQUENCE [LARGE SCALE GENOMIC DNA]</scope>
    <source>
        <strain evidence="8">AR-01</strain>
    </source>
</reference>
<evidence type="ECO:0000256" key="5">
    <source>
        <dbReference type="ARBA" id="ARBA00023242"/>
    </source>
</evidence>
<dbReference type="CDD" id="cd14702">
    <property type="entry name" value="bZIP_plant_GBF1"/>
    <property type="match status" value="1"/>
</dbReference>
<dbReference type="PROSITE" id="PS00036">
    <property type="entry name" value="BZIP_BASIC"/>
    <property type="match status" value="1"/>
</dbReference>
<dbReference type="SUPFAM" id="SSF57959">
    <property type="entry name" value="Leucine zipper domain"/>
    <property type="match status" value="1"/>
</dbReference>
<dbReference type="PANTHER" id="PTHR45764:SF74">
    <property type="entry name" value="BZIP TRANSCRIPTION FACTOR 53-LIKE"/>
    <property type="match status" value="1"/>
</dbReference>
<dbReference type="InterPro" id="IPR004827">
    <property type="entry name" value="bZIP"/>
</dbReference>
<sequence length="156" mass="18293">MAFPNGTPLNQLKKYGYEDDHLRRVTDERKRKRMISNRESARRSRMKKHKYLDELIAQVDQLKEENNGIVTNINMVNQFYLNMEAENSVLKAQMDELSHRMQSLEEIINRMNSANGAAGIQGTEDLWNFNGETVNNVNDFLITWDFSPCEYHGFCR</sequence>